<organism evidence="1 2">
    <name type="scientific">Avena sativa</name>
    <name type="common">Oat</name>
    <dbReference type="NCBI Taxonomy" id="4498"/>
    <lineage>
        <taxon>Eukaryota</taxon>
        <taxon>Viridiplantae</taxon>
        <taxon>Streptophyta</taxon>
        <taxon>Embryophyta</taxon>
        <taxon>Tracheophyta</taxon>
        <taxon>Spermatophyta</taxon>
        <taxon>Magnoliopsida</taxon>
        <taxon>Liliopsida</taxon>
        <taxon>Poales</taxon>
        <taxon>Poaceae</taxon>
        <taxon>BOP clade</taxon>
        <taxon>Pooideae</taxon>
        <taxon>Poodae</taxon>
        <taxon>Poeae</taxon>
        <taxon>Poeae Chloroplast Group 1 (Aveneae type)</taxon>
        <taxon>Aveninae</taxon>
        <taxon>Avena</taxon>
    </lineage>
</organism>
<keyword evidence="2" id="KW-1185">Reference proteome</keyword>
<proteinExistence type="predicted"/>
<reference evidence="1" key="1">
    <citation type="submission" date="2021-05" db="EMBL/GenBank/DDBJ databases">
        <authorList>
            <person name="Scholz U."/>
            <person name="Mascher M."/>
            <person name="Fiebig A."/>
        </authorList>
    </citation>
    <scope>NUCLEOTIDE SEQUENCE [LARGE SCALE GENOMIC DNA]</scope>
</reference>
<sequence length="167" mass="17181">MADRPGGSLPRPARPRSGLATAESFHHRVQPHAPASSNAQFLVSLALAVSLAALLFLATVTLTVGLVALVAISPLLFITSPLWAPLAVVAIVAGCALLFAYGLAVFALGTGTWAHRHLTGRHPVGTHLVGYADDARGRTGQFMGAGSHGTSHYVQGYGRTKDAAPGA</sequence>
<evidence type="ECO:0000313" key="2">
    <source>
        <dbReference type="Proteomes" id="UP001732700"/>
    </source>
</evidence>
<dbReference type="EnsemblPlants" id="AVESA.00010b.r2.3AG0440170.1">
    <property type="protein sequence ID" value="AVESA.00010b.r2.3AG0440170.1.CDS.1"/>
    <property type="gene ID" value="AVESA.00010b.r2.3AG0440170"/>
</dbReference>
<name>A0ACD5VF71_AVESA</name>
<reference evidence="1" key="2">
    <citation type="submission" date="2025-09" db="UniProtKB">
        <authorList>
            <consortium name="EnsemblPlants"/>
        </authorList>
    </citation>
    <scope>IDENTIFICATION</scope>
</reference>
<accession>A0ACD5VF71</accession>
<protein>
    <submittedName>
        <fullName evidence="1">Uncharacterized protein</fullName>
    </submittedName>
</protein>
<evidence type="ECO:0000313" key="1">
    <source>
        <dbReference type="EnsemblPlants" id="AVESA.00010b.r2.3AG0440170.1.CDS.1"/>
    </source>
</evidence>
<dbReference type="Proteomes" id="UP001732700">
    <property type="component" value="Chromosome 3A"/>
</dbReference>